<accession>A0AAN7PTL5</accession>
<evidence type="ECO:0000259" key="7">
    <source>
        <dbReference type="Pfam" id="PF06814"/>
    </source>
</evidence>
<dbReference type="GO" id="GO:0016020">
    <property type="term" value="C:membrane"/>
    <property type="evidence" value="ECO:0007669"/>
    <property type="project" value="UniProtKB-SubCell"/>
</dbReference>
<dbReference type="Proteomes" id="UP001345219">
    <property type="component" value="Chromosome 2"/>
</dbReference>
<evidence type="ECO:0000313" key="8">
    <source>
        <dbReference type="EMBL" id="KAK4754052.1"/>
    </source>
</evidence>
<comment type="caution">
    <text evidence="8">The sequence shown here is derived from an EMBL/GenBank/DDBJ whole genome shotgun (WGS) entry which is preliminary data.</text>
</comment>
<dbReference type="GO" id="GO:0005794">
    <property type="term" value="C:Golgi apparatus"/>
    <property type="evidence" value="ECO:0007669"/>
    <property type="project" value="TreeGrafter"/>
</dbReference>
<dbReference type="EMBL" id="JAXIOK010000015">
    <property type="protein sequence ID" value="KAK4754052.1"/>
    <property type="molecule type" value="Genomic_DNA"/>
</dbReference>
<dbReference type="PANTHER" id="PTHR21229">
    <property type="entry name" value="LUNG SEVEN TRANSMEMBRANE RECEPTOR"/>
    <property type="match status" value="1"/>
</dbReference>
<feature type="transmembrane region" description="Helical" evidence="6">
    <location>
        <begin position="280"/>
        <end position="300"/>
    </location>
</feature>
<organism evidence="8 9">
    <name type="scientific">Trapa incisa</name>
    <dbReference type="NCBI Taxonomy" id="236973"/>
    <lineage>
        <taxon>Eukaryota</taxon>
        <taxon>Viridiplantae</taxon>
        <taxon>Streptophyta</taxon>
        <taxon>Embryophyta</taxon>
        <taxon>Tracheophyta</taxon>
        <taxon>Spermatophyta</taxon>
        <taxon>Magnoliopsida</taxon>
        <taxon>eudicotyledons</taxon>
        <taxon>Gunneridae</taxon>
        <taxon>Pentapetalae</taxon>
        <taxon>rosids</taxon>
        <taxon>malvids</taxon>
        <taxon>Myrtales</taxon>
        <taxon>Lythraceae</taxon>
        <taxon>Trapa</taxon>
    </lineage>
</organism>
<feature type="transmembrane region" description="Helical" evidence="6">
    <location>
        <begin position="83"/>
        <end position="101"/>
    </location>
</feature>
<protein>
    <recommendedName>
        <fullName evidence="7">GOST seven transmembrane domain-containing protein</fullName>
    </recommendedName>
</protein>
<dbReference type="Pfam" id="PF06814">
    <property type="entry name" value="GOST_TM"/>
    <property type="match status" value="1"/>
</dbReference>
<dbReference type="InterPro" id="IPR009637">
    <property type="entry name" value="GPR107/GPR108-like"/>
</dbReference>
<keyword evidence="4 6" id="KW-1133">Transmembrane helix</keyword>
<keyword evidence="5 6" id="KW-0472">Membrane</keyword>
<keyword evidence="3" id="KW-0732">Signal</keyword>
<evidence type="ECO:0000313" key="9">
    <source>
        <dbReference type="Proteomes" id="UP001345219"/>
    </source>
</evidence>
<sequence length="327" mass="36795">MSTRRIHHPFHCTLVLQYTVRKCSGSLGHFPPQTFTGSKIGMLFPYRLHHHFFGSAIVIPSTPDILLLGWRSVPRLWGSALKYLLPLLLLACAVVVCEYSVHEYRGERFVSRGNAFVIHGGSEGIVAPNSNKKESSFIWFDRVAFLRPKGNANFSLGSIQAVVFEVEDRETIGGSAYGGQREVCCTAGLAKLGVCTQGQIIRRPSSMDPDWPRIFGVSFHKNKVAARLSTTKIPIATTGMYNLYFIHCDPNIRDLALIGKTVWKNPGGYLPGRMAPLMNFYGFMSLAFVVLTVFWFSQYARFWNEILQLQNCISLVIILGMFEMVMW</sequence>
<reference evidence="8 9" key="1">
    <citation type="journal article" date="2023" name="Hortic Res">
        <title>Pangenome of water caltrop reveals structural variations and asymmetric subgenome divergence after allopolyploidization.</title>
        <authorList>
            <person name="Zhang X."/>
            <person name="Chen Y."/>
            <person name="Wang L."/>
            <person name="Yuan Y."/>
            <person name="Fang M."/>
            <person name="Shi L."/>
            <person name="Lu R."/>
            <person name="Comes H.P."/>
            <person name="Ma Y."/>
            <person name="Chen Y."/>
            <person name="Huang G."/>
            <person name="Zhou Y."/>
            <person name="Zheng Z."/>
            <person name="Qiu Y."/>
        </authorList>
    </citation>
    <scope>NUCLEOTIDE SEQUENCE [LARGE SCALE GENOMIC DNA]</scope>
    <source>
        <tissue evidence="8">Roots</tissue>
    </source>
</reference>
<keyword evidence="2 6" id="KW-0812">Transmembrane</keyword>
<feature type="transmembrane region" description="Helical" evidence="6">
    <location>
        <begin position="306"/>
        <end position="326"/>
    </location>
</feature>
<dbReference type="InterPro" id="IPR053937">
    <property type="entry name" value="GOST_TM"/>
</dbReference>
<evidence type="ECO:0000256" key="3">
    <source>
        <dbReference type="ARBA" id="ARBA00022729"/>
    </source>
</evidence>
<evidence type="ECO:0000256" key="6">
    <source>
        <dbReference type="SAM" id="Phobius"/>
    </source>
</evidence>
<dbReference type="PANTHER" id="PTHR21229:SF15">
    <property type="entry name" value="LUNG SEVEN TRANSMEMBRANE RECEPTOR FAMILY PROTEIN"/>
    <property type="match status" value="1"/>
</dbReference>
<evidence type="ECO:0000256" key="1">
    <source>
        <dbReference type="ARBA" id="ARBA00004141"/>
    </source>
</evidence>
<name>A0AAN7PTL5_9MYRT</name>
<comment type="subcellular location">
    <subcellularLocation>
        <location evidence="1">Membrane</location>
        <topology evidence="1">Multi-pass membrane protein</topology>
    </subcellularLocation>
</comment>
<evidence type="ECO:0000256" key="5">
    <source>
        <dbReference type="ARBA" id="ARBA00023136"/>
    </source>
</evidence>
<dbReference type="AlphaFoldDB" id="A0AAN7PTL5"/>
<evidence type="ECO:0000256" key="2">
    <source>
        <dbReference type="ARBA" id="ARBA00022692"/>
    </source>
</evidence>
<keyword evidence="9" id="KW-1185">Reference proteome</keyword>
<proteinExistence type="predicted"/>
<evidence type="ECO:0000256" key="4">
    <source>
        <dbReference type="ARBA" id="ARBA00022989"/>
    </source>
</evidence>
<feature type="domain" description="GOST seven transmembrane" evidence="7">
    <location>
        <begin position="276"/>
        <end position="327"/>
    </location>
</feature>
<gene>
    <name evidence="8" type="ORF">SAY87_002156</name>
</gene>
<feature type="transmembrane region" description="Helical" evidence="6">
    <location>
        <begin position="52"/>
        <end position="71"/>
    </location>
</feature>